<organism evidence="3 4">
    <name type="scientific">Devosia algicola</name>
    <dbReference type="NCBI Taxonomy" id="3026418"/>
    <lineage>
        <taxon>Bacteria</taxon>
        <taxon>Pseudomonadati</taxon>
        <taxon>Pseudomonadota</taxon>
        <taxon>Alphaproteobacteria</taxon>
        <taxon>Hyphomicrobiales</taxon>
        <taxon>Devosiaceae</taxon>
        <taxon>Devosia</taxon>
    </lineage>
</organism>
<evidence type="ECO:0000313" key="3">
    <source>
        <dbReference type="EMBL" id="WDR02506.1"/>
    </source>
</evidence>
<protein>
    <recommendedName>
        <fullName evidence="5">CoxF protein</fullName>
    </recommendedName>
</protein>
<dbReference type="Proteomes" id="UP001220530">
    <property type="component" value="Chromosome"/>
</dbReference>
<keyword evidence="2" id="KW-0472">Membrane</keyword>
<feature type="transmembrane region" description="Helical" evidence="2">
    <location>
        <begin position="30"/>
        <end position="49"/>
    </location>
</feature>
<evidence type="ECO:0000313" key="4">
    <source>
        <dbReference type="Proteomes" id="UP001220530"/>
    </source>
</evidence>
<dbReference type="RefSeq" id="WP_282218910.1">
    <property type="nucleotide sequence ID" value="NZ_CP118246.1"/>
</dbReference>
<name>A0ABY7YML4_9HYPH</name>
<keyword evidence="2" id="KW-1133">Transmembrane helix</keyword>
<evidence type="ECO:0008006" key="5">
    <source>
        <dbReference type="Google" id="ProtNLM"/>
    </source>
</evidence>
<evidence type="ECO:0000256" key="2">
    <source>
        <dbReference type="SAM" id="Phobius"/>
    </source>
</evidence>
<reference evidence="3 4" key="1">
    <citation type="submission" date="2023-02" db="EMBL/GenBank/DDBJ databases">
        <title>Devosia algicola sp. nov., isolated from the phycosphere of marine algae.</title>
        <authorList>
            <person name="Kim J.M."/>
            <person name="Lee J.K."/>
            <person name="Choi B.J."/>
            <person name="Bayburt H."/>
            <person name="Jeon C.O."/>
        </authorList>
    </citation>
    <scope>NUCLEOTIDE SEQUENCE [LARGE SCALE GENOMIC DNA]</scope>
    <source>
        <strain evidence="3 4">G20-9</strain>
    </source>
</reference>
<evidence type="ECO:0000256" key="1">
    <source>
        <dbReference type="SAM" id="MobiDB-lite"/>
    </source>
</evidence>
<keyword evidence="4" id="KW-1185">Reference proteome</keyword>
<dbReference type="EMBL" id="CP118246">
    <property type="protein sequence ID" value="WDR02506.1"/>
    <property type="molecule type" value="Genomic_DNA"/>
</dbReference>
<accession>A0ABY7YML4</accession>
<proteinExistence type="predicted"/>
<gene>
    <name evidence="3" type="ORF">PSQ19_18260</name>
</gene>
<feature type="region of interest" description="Disordered" evidence="1">
    <location>
        <begin position="1"/>
        <end position="20"/>
    </location>
</feature>
<keyword evidence="2" id="KW-0812">Transmembrane</keyword>
<sequence length="60" mass="6501">MSAPDELRSVPAQSPEVAAARARTRRRRSIALAIVLAVLVVIFYALTIVKMGPAVLNRTI</sequence>